<evidence type="ECO:0000313" key="4">
    <source>
        <dbReference type="Proteomes" id="UP000002051"/>
    </source>
</evidence>
<feature type="coiled-coil region" evidence="1">
    <location>
        <begin position="140"/>
        <end position="167"/>
    </location>
</feature>
<accession>G7L9N2</accession>
<dbReference type="EMBL" id="CM001224">
    <property type="protein sequence ID" value="AET04506.2"/>
    <property type="molecule type" value="Genomic_DNA"/>
</dbReference>
<keyword evidence="4" id="KW-1185">Reference proteome</keyword>
<keyword evidence="1" id="KW-0175">Coiled coil</keyword>
<dbReference type="Proteomes" id="UP000002051">
    <property type="component" value="Chromosome 8"/>
</dbReference>
<dbReference type="PANTHER" id="PTHR35358:SF10">
    <property type="entry name" value="PLANT PHOSPHOLIPASE-LIKE PROTEIN"/>
    <property type="match status" value="1"/>
</dbReference>
<reference evidence="2 4" key="2">
    <citation type="journal article" date="2014" name="BMC Genomics">
        <title>An improved genome release (version Mt4.0) for the model legume Medicago truncatula.</title>
        <authorList>
            <person name="Tang H."/>
            <person name="Krishnakumar V."/>
            <person name="Bidwell S."/>
            <person name="Rosen B."/>
            <person name="Chan A."/>
            <person name="Zhou S."/>
            <person name="Gentzbittel L."/>
            <person name="Childs K.L."/>
            <person name="Yandell M."/>
            <person name="Gundlach H."/>
            <person name="Mayer K.F."/>
            <person name="Schwartz D.C."/>
            <person name="Town C.D."/>
        </authorList>
    </citation>
    <scope>GENOME REANNOTATION</scope>
    <source>
        <strain evidence="3 4">cv. Jemalong A17</strain>
    </source>
</reference>
<dbReference type="EnsemblPlants" id="AET04506">
    <property type="protein sequence ID" value="AET04506"/>
    <property type="gene ID" value="MTR_8g089540"/>
</dbReference>
<accession>A0A0C3Y5G3</accession>
<dbReference type="AlphaFoldDB" id="G7L9N2"/>
<dbReference type="Pfam" id="PF05278">
    <property type="entry name" value="PEARLI-4"/>
    <property type="match status" value="1"/>
</dbReference>
<proteinExistence type="predicted"/>
<dbReference type="HOGENOM" id="CLU_1317183_0_0_1"/>
<dbReference type="STRING" id="3880.G7L9N2"/>
<sequence length="209" mass="23874">MIFDAGISSSRTRFSSNRIPFKRPSEVADAVAHPPILEPELGHKEAENVENSTVLAKSVKWRSTLLETICGIISELVKNDVTSIKGNDLKRMIDDVNEINNLKVEVVWLQTRLTGILEARQILKQSRTLKEKKDSIIKFIEIAESELKECEAEKKELSEKLKVVCDKEADWKKRLVRMHDESTKTFKRIKDGKSKVRQFLNGSLVDDLI</sequence>
<evidence type="ECO:0000313" key="3">
    <source>
        <dbReference type="EnsemblPlants" id="AET04506"/>
    </source>
</evidence>
<dbReference type="PaxDb" id="3880-AET04506"/>
<dbReference type="PANTHER" id="PTHR35358">
    <property type="entry name" value="OS06G0711100 PROTEIN"/>
    <property type="match status" value="1"/>
</dbReference>
<dbReference type="InterPro" id="IPR007942">
    <property type="entry name" value="PLipase-like"/>
</dbReference>
<organism evidence="2 4">
    <name type="scientific">Medicago truncatula</name>
    <name type="common">Barrel medic</name>
    <name type="synonym">Medicago tribuloides</name>
    <dbReference type="NCBI Taxonomy" id="3880"/>
    <lineage>
        <taxon>Eukaryota</taxon>
        <taxon>Viridiplantae</taxon>
        <taxon>Streptophyta</taxon>
        <taxon>Embryophyta</taxon>
        <taxon>Tracheophyta</taxon>
        <taxon>Spermatophyta</taxon>
        <taxon>Magnoliopsida</taxon>
        <taxon>eudicotyledons</taxon>
        <taxon>Gunneridae</taxon>
        <taxon>Pentapetalae</taxon>
        <taxon>rosids</taxon>
        <taxon>fabids</taxon>
        <taxon>Fabales</taxon>
        <taxon>Fabaceae</taxon>
        <taxon>Papilionoideae</taxon>
        <taxon>50 kb inversion clade</taxon>
        <taxon>NPAAA clade</taxon>
        <taxon>Hologalegina</taxon>
        <taxon>IRL clade</taxon>
        <taxon>Trifolieae</taxon>
        <taxon>Medicago</taxon>
    </lineage>
</organism>
<gene>
    <name evidence="2" type="ordered locus">MTR_8g089540</name>
</gene>
<reference evidence="2 4" key="1">
    <citation type="journal article" date="2011" name="Nature">
        <title>The Medicago genome provides insight into the evolution of rhizobial symbioses.</title>
        <authorList>
            <person name="Young N.D."/>
            <person name="Debelle F."/>
            <person name="Oldroyd G.E."/>
            <person name="Geurts R."/>
            <person name="Cannon S.B."/>
            <person name="Udvardi M.K."/>
            <person name="Benedito V.A."/>
            <person name="Mayer K.F."/>
            <person name="Gouzy J."/>
            <person name="Schoof H."/>
            <person name="Van de Peer Y."/>
            <person name="Proost S."/>
            <person name="Cook D.R."/>
            <person name="Meyers B.C."/>
            <person name="Spannagl M."/>
            <person name="Cheung F."/>
            <person name="De Mita S."/>
            <person name="Krishnakumar V."/>
            <person name="Gundlach H."/>
            <person name="Zhou S."/>
            <person name="Mudge J."/>
            <person name="Bharti A.K."/>
            <person name="Murray J.D."/>
            <person name="Naoumkina M.A."/>
            <person name="Rosen B."/>
            <person name="Silverstein K.A."/>
            <person name="Tang H."/>
            <person name="Rombauts S."/>
            <person name="Zhao P.X."/>
            <person name="Zhou P."/>
            <person name="Barbe V."/>
            <person name="Bardou P."/>
            <person name="Bechner M."/>
            <person name="Bellec A."/>
            <person name="Berger A."/>
            <person name="Berges H."/>
            <person name="Bidwell S."/>
            <person name="Bisseling T."/>
            <person name="Choisne N."/>
            <person name="Couloux A."/>
            <person name="Denny R."/>
            <person name="Deshpande S."/>
            <person name="Dai X."/>
            <person name="Doyle J.J."/>
            <person name="Dudez A.M."/>
            <person name="Farmer A.D."/>
            <person name="Fouteau S."/>
            <person name="Franken C."/>
            <person name="Gibelin C."/>
            <person name="Gish J."/>
            <person name="Goldstein S."/>
            <person name="Gonzalez A.J."/>
            <person name="Green P.J."/>
            <person name="Hallab A."/>
            <person name="Hartog M."/>
            <person name="Hua A."/>
            <person name="Humphray S.J."/>
            <person name="Jeong D.H."/>
            <person name="Jing Y."/>
            <person name="Jocker A."/>
            <person name="Kenton S.M."/>
            <person name="Kim D.J."/>
            <person name="Klee K."/>
            <person name="Lai H."/>
            <person name="Lang C."/>
            <person name="Lin S."/>
            <person name="Macmil S.L."/>
            <person name="Magdelenat G."/>
            <person name="Matthews L."/>
            <person name="McCorrison J."/>
            <person name="Monaghan E.L."/>
            <person name="Mun J.H."/>
            <person name="Najar F.Z."/>
            <person name="Nicholson C."/>
            <person name="Noirot C."/>
            <person name="O'Bleness M."/>
            <person name="Paule C.R."/>
            <person name="Poulain J."/>
            <person name="Prion F."/>
            <person name="Qin B."/>
            <person name="Qu C."/>
            <person name="Retzel E.F."/>
            <person name="Riddle C."/>
            <person name="Sallet E."/>
            <person name="Samain S."/>
            <person name="Samson N."/>
            <person name="Sanders I."/>
            <person name="Saurat O."/>
            <person name="Scarpelli C."/>
            <person name="Schiex T."/>
            <person name="Segurens B."/>
            <person name="Severin A.J."/>
            <person name="Sherrier D.J."/>
            <person name="Shi R."/>
            <person name="Sims S."/>
            <person name="Singer S.R."/>
            <person name="Sinharoy S."/>
            <person name="Sterck L."/>
            <person name="Viollet A."/>
            <person name="Wang B.B."/>
            <person name="Wang K."/>
            <person name="Wang M."/>
            <person name="Wang X."/>
            <person name="Warfsmann J."/>
            <person name="Weissenbach J."/>
            <person name="White D.D."/>
            <person name="White J.D."/>
            <person name="Wiley G.B."/>
            <person name="Wincker P."/>
            <person name="Xing Y."/>
            <person name="Yang L."/>
            <person name="Yao Z."/>
            <person name="Ying F."/>
            <person name="Zhai J."/>
            <person name="Zhou L."/>
            <person name="Zuber A."/>
            <person name="Denarie J."/>
            <person name="Dixon R.A."/>
            <person name="May G.D."/>
            <person name="Schwartz D.C."/>
            <person name="Rogers J."/>
            <person name="Quetier F."/>
            <person name="Town C.D."/>
            <person name="Roe B.A."/>
        </authorList>
    </citation>
    <scope>NUCLEOTIDE SEQUENCE [LARGE SCALE GENOMIC DNA]</scope>
    <source>
        <strain evidence="2">A17</strain>
        <strain evidence="3 4">cv. Jemalong A17</strain>
    </source>
</reference>
<name>G7L9N2_MEDTR</name>
<protein>
    <submittedName>
        <fullName evidence="2">Plant phospholipase-like protein</fullName>
    </submittedName>
</protein>
<evidence type="ECO:0000313" key="2">
    <source>
        <dbReference type="EMBL" id="AET04506.2"/>
    </source>
</evidence>
<reference evidence="3" key="3">
    <citation type="submission" date="2015-04" db="UniProtKB">
        <authorList>
            <consortium name="EnsemblPlants"/>
        </authorList>
    </citation>
    <scope>IDENTIFICATION</scope>
    <source>
        <strain evidence="3">cv. Jemalong A17</strain>
    </source>
</reference>
<evidence type="ECO:0000256" key="1">
    <source>
        <dbReference type="SAM" id="Coils"/>
    </source>
</evidence>